<dbReference type="GO" id="GO:0003677">
    <property type="term" value="F:DNA binding"/>
    <property type="evidence" value="ECO:0007669"/>
    <property type="project" value="InterPro"/>
</dbReference>
<dbReference type="PANTHER" id="PTHR34614:SF2">
    <property type="entry name" value="TRANSPOSASE IS4-LIKE DOMAIN-CONTAINING PROTEIN"/>
    <property type="match status" value="1"/>
</dbReference>
<dbReference type="GO" id="GO:0006313">
    <property type="term" value="P:DNA transposition"/>
    <property type="evidence" value="ECO:0007669"/>
    <property type="project" value="InterPro"/>
</dbReference>
<protein>
    <submittedName>
        <fullName evidence="2">Transposase DDE domain-containing protein</fullName>
    </submittedName>
</protein>
<dbReference type="AlphaFoldDB" id="A0A2H1KZE1"/>
<sequence>MYKALRSSVPEVVRFSVHDAARLHTTSFHACYRMPLPYTNERDYRAQIAEKCFAHSVATTGISLLLYDVTTLYFEAEKEDDLRQVGYSKERRVDPQIVVGLLVDRTGFPLEIGCFEGAKAETHTIIPVIKTFQDRHQVADMVVAADAGMLSAKNLKELDDAGLRFIVGSRQTKAPHDLATHFRWNGEYTEDGQIIDTITPKGVKRLDPDRVKKRREPVWSAEEHPDAWRVVWQYRRKRAMRDEQTLNLQRNRALAIIDGDKPAKKAQQSGECFNRVRSCLRGLAEEVAAGPQPSGWALRGGRMVSIGDIGMLLRTHSVAGDDVAGGEDVESGADDAYIDGGADEGRGRGVFDGFDLDMPVAGDFRLLPAHVLPGLVGQADEVVGFVVSEPVMPGPGLAADRGSVVKGNGGTMSGDMTCRALRLIACEVVRFGVHEVKRLHTTSLHKSCRFPTLSAVGN</sequence>
<evidence type="ECO:0000313" key="3">
    <source>
        <dbReference type="Proteomes" id="UP000234300"/>
    </source>
</evidence>
<gene>
    <name evidence="2" type="ORF">BAURA86_03959</name>
</gene>
<dbReference type="NCBIfam" id="NF033559">
    <property type="entry name" value="transpos_IS1634"/>
    <property type="match status" value="1"/>
</dbReference>
<dbReference type="InterPro" id="IPR047654">
    <property type="entry name" value="IS1634_transpos"/>
</dbReference>
<proteinExistence type="predicted"/>
<organism evidence="2 3">
    <name type="scientific">Brevibacterium aurantiacum</name>
    <dbReference type="NCBI Taxonomy" id="273384"/>
    <lineage>
        <taxon>Bacteria</taxon>
        <taxon>Bacillati</taxon>
        <taxon>Actinomycetota</taxon>
        <taxon>Actinomycetes</taxon>
        <taxon>Micrococcales</taxon>
        <taxon>Brevibacteriaceae</taxon>
        <taxon>Brevibacterium</taxon>
    </lineage>
</organism>
<reference evidence="2 3" key="1">
    <citation type="submission" date="2017-03" db="EMBL/GenBank/DDBJ databases">
        <authorList>
            <person name="Afonso C.L."/>
            <person name="Miller P.J."/>
            <person name="Scott M.A."/>
            <person name="Spackman E."/>
            <person name="Goraichik I."/>
            <person name="Dimitrov K.M."/>
            <person name="Suarez D.L."/>
            <person name="Swayne D.E."/>
        </authorList>
    </citation>
    <scope>NUCLEOTIDE SEQUENCE [LARGE SCALE GENOMIC DNA]</scope>
    <source>
        <strain evidence="3">8(6)</strain>
    </source>
</reference>
<dbReference type="Proteomes" id="UP000234300">
    <property type="component" value="Unassembled WGS sequence"/>
</dbReference>
<feature type="domain" description="Transposase IS4-like" evidence="1">
    <location>
        <begin position="61"/>
        <end position="217"/>
    </location>
</feature>
<name>A0A2H1KZE1_BREAU</name>
<dbReference type="InterPro" id="IPR002559">
    <property type="entry name" value="Transposase_11"/>
</dbReference>
<dbReference type="EMBL" id="FXZI01000028">
    <property type="protein sequence ID" value="SMY05133.1"/>
    <property type="molecule type" value="Genomic_DNA"/>
</dbReference>
<evidence type="ECO:0000259" key="1">
    <source>
        <dbReference type="Pfam" id="PF01609"/>
    </source>
</evidence>
<dbReference type="PANTHER" id="PTHR34614">
    <property type="match status" value="1"/>
</dbReference>
<dbReference type="Pfam" id="PF01609">
    <property type="entry name" value="DDE_Tnp_1"/>
    <property type="match status" value="1"/>
</dbReference>
<dbReference type="GO" id="GO:0004803">
    <property type="term" value="F:transposase activity"/>
    <property type="evidence" value="ECO:0007669"/>
    <property type="project" value="InterPro"/>
</dbReference>
<accession>A0A2H1KZE1</accession>
<evidence type="ECO:0000313" key="2">
    <source>
        <dbReference type="EMBL" id="SMY05133.1"/>
    </source>
</evidence>